<dbReference type="GeneID" id="70127856"/>
<evidence type="ECO:0000259" key="6">
    <source>
        <dbReference type="PROSITE" id="PS50219"/>
    </source>
</evidence>
<dbReference type="InterPro" id="IPR001180">
    <property type="entry name" value="CNH_dom"/>
</dbReference>
<comment type="caution">
    <text evidence="7">The sequence shown here is derived from an EMBL/GenBank/DDBJ whole genome shotgun (WGS) entry which is preliminary data.</text>
</comment>
<dbReference type="Pfam" id="PF10366">
    <property type="entry name" value="Vps39_1"/>
    <property type="match status" value="1"/>
</dbReference>
<dbReference type="PANTHER" id="PTHR12894">
    <property type="entry name" value="CNH DOMAIN CONTAINING"/>
    <property type="match status" value="1"/>
</dbReference>
<dbReference type="InterPro" id="IPR036322">
    <property type="entry name" value="WD40_repeat_dom_sf"/>
</dbReference>
<keyword evidence="2" id="KW-0472">Membrane</keyword>
<evidence type="ECO:0000313" key="7">
    <source>
        <dbReference type="EMBL" id="KAH6639956.1"/>
    </source>
</evidence>
<evidence type="ECO:0000256" key="3">
    <source>
        <dbReference type="ARBA" id="ARBA00038201"/>
    </source>
</evidence>
<dbReference type="Proteomes" id="UP000758603">
    <property type="component" value="Unassembled WGS sequence"/>
</dbReference>
<name>A0A9P8RJV9_9PEZI</name>
<feature type="domain" description="CNH" evidence="6">
    <location>
        <begin position="18"/>
        <end position="345"/>
    </location>
</feature>
<dbReference type="InterPro" id="IPR032914">
    <property type="entry name" value="Vam6/VPS39/TRAP1"/>
</dbReference>
<dbReference type="GO" id="GO:0034058">
    <property type="term" value="P:endosomal vesicle fusion"/>
    <property type="evidence" value="ECO:0007669"/>
    <property type="project" value="TreeGrafter"/>
</dbReference>
<feature type="compositionally biased region" description="Basic and acidic residues" evidence="5">
    <location>
        <begin position="476"/>
        <end position="489"/>
    </location>
</feature>
<dbReference type="Gene3D" id="2.130.10.10">
    <property type="entry name" value="YVTN repeat-like/Quinoprotein amine dehydrogenase"/>
    <property type="match status" value="1"/>
</dbReference>
<dbReference type="Pfam" id="PF23556">
    <property type="entry name" value="TPR_Vps41"/>
    <property type="match status" value="1"/>
</dbReference>
<dbReference type="GO" id="GO:0006914">
    <property type="term" value="P:autophagy"/>
    <property type="evidence" value="ECO:0007669"/>
    <property type="project" value="TreeGrafter"/>
</dbReference>
<feature type="region of interest" description="Disordered" evidence="5">
    <location>
        <begin position="923"/>
        <end position="948"/>
    </location>
</feature>
<accession>A0A9P8RJV9</accession>
<protein>
    <submittedName>
        <fullName evidence="7">Vacuolar sorting protein 39 domain 1</fullName>
    </submittedName>
</protein>
<organism evidence="7 8">
    <name type="scientific">Truncatella angustata</name>
    <dbReference type="NCBI Taxonomy" id="152316"/>
    <lineage>
        <taxon>Eukaryota</taxon>
        <taxon>Fungi</taxon>
        <taxon>Dikarya</taxon>
        <taxon>Ascomycota</taxon>
        <taxon>Pezizomycotina</taxon>
        <taxon>Sordariomycetes</taxon>
        <taxon>Xylariomycetidae</taxon>
        <taxon>Amphisphaeriales</taxon>
        <taxon>Sporocadaceae</taxon>
        <taxon>Truncatella</taxon>
    </lineage>
</organism>
<dbReference type="OrthoDB" id="10260443at2759"/>
<dbReference type="GO" id="GO:0006886">
    <property type="term" value="P:intracellular protein transport"/>
    <property type="evidence" value="ECO:0007669"/>
    <property type="project" value="UniProtKB-UniRule"/>
</dbReference>
<evidence type="ECO:0000256" key="4">
    <source>
        <dbReference type="PROSITE-ProRule" id="PRU01006"/>
    </source>
</evidence>
<dbReference type="PANTHER" id="PTHR12894:SF49">
    <property type="entry name" value="VAM6_VPS39-LIKE PROTEIN"/>
    <property type="match status" value="1"/>
</dbReference>
<gene>
    <name evidence="7" type="ORF">BKA67DRAFT_528613</name>
</gene>
<keyword evidence="8" id="KW-1185">Reference proteome</keyword>
<feature type="region of interest" description="Disordered" evidence="5">
    <location>
        <begin position="450"/>
        <end position="553"/>
    </location>
</feature>
<sequence length="1116" mass="122872">MLSAFTARPIIELKQRDKSKIETILAYGDRVLVGLNTGVLRVYRLNSPSQPNGDGNGNASAPSNAPSDADRPNPNTGSSAKPTVLLREVDKFSTRAIEQLARIKEANLIVSLSAYHVSLYDLSTYELVETLARTKNATCFAVTSNVVKDAATGIPEIISRLAVAVKRKLLLWSWQESELSNEVQEIVLPESVRSVTWSTATHMVCGMNAGYVLVDVETSSITEINGSGAAAAGGQGSRFGAASMGYMGLGGYMPKPLATKLADGEMLLAKDVSSLFIDADGKPLEKRQMPWQSAPDNIGYSYPYILALQPPAKGALDVWNPDTLSLIQNISLPGAAQMHFPPPTVSLAHAGKGFHVSSDRAVWKMDATDYDSQVTELIQQNKYDEAISILGMLEDALLKDKVGTMREIKMRKAEMLFRAKKYRQSMDLFNENDVHAPPERVLRLFPRSISGDLSEEPVQEESVSESEPETQEAEEAEHPEHGSTDDDKPTASAGRGGGFSRYWPLGGGAKKADSDTASIASKKGPSTADKDADTASVKAPKTEPAPVVPKSTTLEGKDLMEAVAELKFFLSGTRPRLQRVLDPETGKLRRQTSGLSDTQTTESSEDPSKGASLDASFLIDTSKLDSEQELEDSIRETFTLVDTTLFRVYMLSQPNLASHLFRIPNFCDPKVVNEKLLQTNRYSELVEFFYGKKLHREALTLLRRFGTADEQDQEKKTGIMNWLKPKRGGTGDKEHENEGIPSQLRGTRRTVLYLQSLPPDLVDLILEFSEWVLRREPDSGMEVFLADSENAETLPRDRVVHFLAGIDEKLELKYLEHIIEELDDATPDFHNRVVDLRVEMLKEMKQDDAARTEASEKLVHFLRESSQYSLGQAHRLIPRDDPVFYEASAIVFSNMGNDKQALEIYVFKMQDYAKAEDYCNRIQKSRQDSSQTSPTTQTEEPLDQDDPDSHPSIYHVLLSLYLTPPKPYQSNLAPALDLLSKHGSRLPASSSLSLVPDDLPVRALESYFSGRIRAANSRLAESRVVEGLRKTLLVDTQALLLLGDGMPGGQGGRNRRVVVGEERICGTCHKRLGNTVVAVLPDNSVVHYGCLNKGSGQRKASISGGRVVAGAWGRAS</sequence>
<feature type="compositionally biased region" description="Low complexity" evidence="5">
    <location>
        <begin position="51"/>
        <end position="67"/>
    </location>
</feature>
<dbReference type="InterPro" id="IPR000547">
    <property type="entry name" value="Clathrin_H-chain/VPS_repeat"/>
</dbReference>
<feature type="region of interest" description="Disordered" evidence="5">
    <location>
        <begin position="580"/>
        <end position="612"/>
    </location>
</feature>
<dbReference type="Pfam" id="PF10367">
    <property type="entry name" value="zf-Vps39_C"/>
    <property type="match status" value="1"/>
</dbReference>
<dbReference type="Pfam" id="PF00780">
    <property type="entry name" value="CNH"/>
    <property type="match status" value="1"/>
</dbReference>
<feature type="region of interest" description="Disordered" evidence="5">
    <location>
        <begin position="46"/>
        <end position="82"/>
    </location>
</feature>
<feature type="compositionally biased region" description="Acidic residues" evidence="5">
    <location>
        <begin position="453"/>
        <end position="475"/>
    </location>
</feature>
<dbReference type="InterPro" id="IPR019452">
    <property type="entry name" value="VPS39/TGF_beta_rcpt-assoc_1"/>
</dbReference>
<dbReference type="GO" id="GO:0012505">
    <property type="term" value="C:endomembrane system"/>
    <property type="evidence" value="ECO:0007669"/>
    <property type="project" value="UniProtKB-SubCell"/>
</dbReference>
<evidence type="ECO:0000256" key="5">
    <source>
        <dbReference type="SAM" id="MobiDB-lite"/>
    </source>
</evidence>
<feature type="compositionally biased region" description="Gly residues" evidence="5">
    <location>
        <begin position="494"/>
        <end position="509"/>
    </location>
</feature>
<evidence type="ECO:0000256" key="1">
    <source>
        <dbReference type="ARBA" id="ARBA00004184"/>
    </source>
</evidence>
<comment type="similarity">
    <text evidence="3">Belongs to the VAM6/VPS39 family.</text>
</comment>
<dbReference type="GO" id="GO:0000329">
    <property type="term" value="C:fungal-type vacuole membrane"/>
    <property type="evidence" value="ECO:0007669"/>
    <property type="project" value="TreeGrafter"/>
</dbReference>
<dbReference type="AlphaFoldDB" id="A0A9P8RJV9"/>
<feature type="compositionally biased region" description="Polar residues" evidence="5">
    <location>
        <begin position="591"/>
        <end position="602"/>
    </location>
</feature>
<dbReference type="SUPFAM" id="SSF50978">
    <property type="entry name" value="WD40 repeat-like"/>
    <property type="match status" value="1"/>
</dbReference>
<comment type="subcellular location">
    <subcellularLocation>
        <location evidence="1">Endomembrane system</location>
        <topology evidence="1">Peripheral membrane protein</topology>
    </subcellularLocation>
</comment>
<evidence type="ECO:0000313" key="8">
    <source>
        <dbReference type="Proteomes" id="UP000758603"/>
    </source>
</evidence>
<dbReference type="PROSITE" id="PS50219">
    <property type="entry name" value="CNH"/>
    <property type="match status" value="1"/>
</dbReference>
<dbReference type="RefSeq" id="XP_045951030.1">
    <property type="nucleotide sequence ID" value="XM_046098964.1"/>
</dbReference>
<reference evidence="7" key="1">
    <citation type="journal article" date="2021" name="Nat. Commun.">
        <title>Genetic determinants of endophytism in the Arabidopsis root mycobiome.</title>
        <authorList>
            <person name="Mesny F."/>
            <person name="Miyauchi S."/>
            <person name="Thiergart T."/>
            <person name="Pickel B."/>
            <person name="Atanasova L."/>
            <person name="Karlsson M."/>
            <person name="Huettel B."/>
            <person name="Barry K.W."/>
            <person name="Haridas S."/>
            <person name="Chen C."/>
            <person name="Bauer D."/>
            <person name="Andreopoulos W."/>
            <person name="Pangilinan J."/>
            <person name="LaButti K."/>
            <person name="Riley R."/>
            <person name="Lipzen A."/>
            <person name="Clum A."/>
            <person name="Drula E."/>
            <person name="Henrissat B."/>
            <person name="Kohler A."/>
            <person name="Grigoriev I.V."/>
            <person name="Martin F.M."/>
            <person name="Hacquard S."/>
        </authorList>
    </citation>
    <scope>NUCLEOTIDE SEQUENCE</scope>
    <source>
        <strain evidence="7">MPI-SDFR-AT-0073</strain>
    </source>
</reference>
<evidence type="ECO:0000256" key="2">
    <source>
        <dbReference type="ARBA" id="ARBA00023136"/>
    </source>
</evidence>
<proteinExistence type="inferred from homology"/>
<dbReference type="InterPro" id="IPR019453">
    <property type="entry name" value="VPS39/TGFA1_Znf"/>
</dbReference>
<dbReference type="InterPro" id="IPR015943">
    <property type="entry name" value="WD40/YVTN_repeat-like_dom_sf"/>
</dbReference>
<dbReference type="PROSITE" id="PS50236">
    <property type="entry name" value="CHCR"/>
    <property type="match status" value="1"/>
</dbReference>
<dbReference type="EMBL" id="JAGPXC010000014">
    <property type="protein sequence ID" value="KAH6639956.1"/>
    <property type="molecule type" value="Genomic_DNA"/>
</dbReference>
<feature type="repeat" description="CHCR" evidence="4">
    <location>
        <begin position="787"/>
        <end position="946"/>
    </location>
</feature>
<feature type="compositionally biased region" description="Low complexity" evidence="5">
    <location>
        <begin position="929"/>
        <end position="939"/>
    </location>
</feature>